<proteinExistence type="predicted"/>
<comment type="caution">
    <text evidence="2">The sequence shown here is derived from an EMBL/GenBank/DDBJ whole genome shotgun (WGS) entry which is preliminary data.</text>
</comment>
<sequence length="79" mass="8445">MRNADSKAACILIVTLSILFAIKDIADLLNNHKSGPLPDPVLQIESTSPRRQASGERSQEPVGSNNSRKTASPPCFRGG</sequence>
<evidence type="ECO:0000256" key="1">
    <source>
        <dbReference type="SAM" id="MobiDB-lite"/>
    </source>
</evidence>
<name>A0A3D3QZ16_9PLAN</name>
<organism evidence="2 3">
    <name type="scientific">Gimesia maris</name>
    <dbReference type="NCBI Taxonomy" id="122"/>
    <lineage>
        <taxon>Bacteria</taxon>
        <taxon>Pseudomonadati</taxon>
        <taxon>Planctomycetota</taxon>
        <taxon>Planctomycetia</taxon>
        <taxon>Planctomycetales</taxon>
        <taxon>Planctomycetaceae</taxon>
        <taxon>Gimesia</taxon>
    </lineage>
</organism>
<accession>A0A3D3QZ16</accession>
<protein>
    <submittedName>
        <fullName evidence="2">Uncharacterized protein</fullName>
    </submittedName>
</protein>
<feature type="region of interest" description="Disordered" evidence="1">
    <location>
        <begin position="34"/>
        <end position="79"/>
    </location>
</feature>
<feature type="compositionally biased region" description="Polar residues" evidence="1">
    <location>
        <begin position="61"/>
        <end position="70"/>
    </location>
</feature>
<evidence type="ECO:0000313" key="3">
    <source>
        <dbReference type="Proteomes" id="UP000263642"/>
    </source>
</evidence>
<dbReference type="Proteomes" id="UP000263642">
    <property type="component" value="Unassembled WGS sequence"/>
</dbReference>
<dbReference type="EMBL" id="DQAY01000012">
    <property type="protein sequence ID" value="HCO21844.1"/>
    <property type="molecule type" value="Genomic_DNA"/>
</dbReference>
<evidence type="ECO:0000313" key="2">
    <source>
        <dbReference type="EMBL" id="HCO21844.1"/>
    </source>
</evidence>
<dbReference type="AlphaFoldDB" id="A0A3D3QZ16"/>
<gene>
    <name evidence="2" type="ORF">DIT97_01770</name>
</gene>
<reference evidence="2 3" key="1">
    <citation type="journal article" date="2018" name="Nat. Biotechnol.">
        <title>A standardized bacterial taxonomy based on genome phylogeny substantially revises the tree of life.</title>
        <authorList>
            <person name="Parks D.H."/>
            <person name="Chuvochina M."/>
            <person name="Waite D.W."/>
            <person name="Rinke C."/>
            <person name="Skarshewski A."/>
            <person name="Chaumeil P.A."/>
            <person name="Hugenholtz P."/>
        </authorList>
    </citation>
    <scope>NUCLEOTIDE SEQUENCE [LARGE SCALE GENOMIC DNA]</scope>
    <source>
        <strain evidence="2">UBA9375</strain>
    </source>
</reference>